<reference evidence="2" key="1">
    <citation type="submission" date="2021-02" db="EMBL/GenBank/DDBJ databases">
        <authorList>
            <person name="Han P."/>
        </authorList>
    </citation>
    <scope>NUCLEOTIDE SEQUENCE</scope>
    <source>
        <strain evidence="2">Candidatus Nitrotoga sp. ZN8</strain>
    </source>
</reference>
<gene>
    <name evidence="2" type="ORF">NTGZN8_70001</name>
</gene>
<accession>A0A916BFH1</accession>
<keyword evidence="1" id="KW-0812">Transmembrane</keyword>
<keyword evidence="1" id="KW-0472">Membrane</keyword>
<evidence type="ECO:0000313" key="2">
    <source>
        <dbReference type="EMBL" id="CAE6736965.1"/>
    </source>
</evidence>
<dbReference type="Pfam" id="PF03929">
    <property type="entry name" value="PepSY_TM"/>
    <property type="match status" value="1"/>
</dbReference>
<keyword evidence="1" id="KW-1133">Transmembrane helix</keyword>
<dbReference type="InterPro" id="IPR005625">
    <property type="entry name" value="PepSY-ass_TM"/>
</dbReference>
<protein>
    <submittedName>
        <fullName evidence="2">Uncharacterized protein</fullName>
    </submittedName>
</protein>
<evidence type="ECO:0000256" key="1">
    <source>
        <dbReference type="SAM" id="Phobius"/>
    </source>
</evidence>
<dbReference type="AlphaFoldDB" id="A0A916BFH1"/>
<comment type="caution">
    <text evidence="2">The sequence shown here is derived from an EMBL/GenBank/DDBJ whole genome shotgun (WGS) entry which is preliminary data.</text>
</comment>
<sequence length="96" mass="11224">MILPSSWYFLPMQLFMRFQVWPSRLEENMSTSPVGTRILNTFYPIHIGVIGGTPTRIIQLIIGMIPLILLFKGGIMWWNRRKLLQTQLPRKSSVIH</sequence>
<dbReference type="Proteomes" id="UP000675882">
    <property type="component" value="Unassembled WGS sequence"/>
</dbReference>
<dbReference type="EMBL" id="CAJNBL010000042">
    <property type="protein sequence ID" value="CAE6736965.1"/>
    <property type="molecule type" value="Genomic_DNA"/>
</dbReference>
<organism evidence="2 3">
    <name type="scientific">Candidatus Nitrotoga fabula</name>
    <dbReference type="NCBI Taxonomy" id="2182327"/>
    <lineage>
        <taxon>Bacteria</taxon>
        <taxon>Pseudomonadati</taxon>
        <taxon>Pseudomonadota</taxon>
        <taxon>Betaproteobacteria</taxon>
        <taxon>Nitrosomonadales</taxon>
        <taxon>Gallionellaceae</taxon>
        <taxon>Candidatus Nitrotoga</taxon>
    </lineage>
</organism>
<evidence type="ECO:0000313" key="3">
    <source>
        <dbReference type="Proteomes" id="UP000675882"/>
    </source>
</evidence>
<keyword evidence="3" id="KW-1185">Reference proteome</keyword>
<name>A0A916BFH1_9PROT</name>
<feature type="transmembrane region" description="Helical" evidence="1">
    <location>
        <begin position="57"/>
        <end position="78"/>
    </location>
</feature>
<proteinExistence type="predicted"/>